<dbReference type="CDD" id="cd10551">
    <property type="entry name" value="PsrB"/>
    <property type="match status" value="1"/>
</dbReference>
<dbReference type="Gene3D" id="2.40.40.20">
    <property type="match status" value="1"/>
</dbReference>
<dbReference type="InterPro" id="IPR030948">
    <property type="entry name" value="TAT_var_transloc_signal_dom"/>
</dbReference>
<evidence type="ECO:0000313" key="3">
    <source>
        <dbReference type="Proteomes" id="UP001162891"/>
    </source>
</evidence>
<dbReference type="InterPro" id="IPR017896">
    <property type="entry name" value="4Fe4S_Fe-S-bd"/>
</dbReference>
<sequence>MPSLRLPIYGQRSSGVDARRWRSVEQADGDVELAPGEFPEGAAEVPEGFGRRSFLQLLGASAALAGVAACKPPREKVVSYVKPPASVVPSVPNAYATAISRGGYALGLVVTSWEGRPTKIDGNREHPANRGGTDAITQASILDLYDPARLEGFRRGTRSLGLVPLLQELSALARGHEKDGGARLRFLVEPTTSPTLADLRRRILQRFPNARFDAWAPVGDDAARAGAQLAFGRPLDVSLSLVEADVILSLESDLLAVDGEPLRQAREFADRRTGERMNRLYVAESRFTVTGGMADHRLRMRSSDVLGFARAVCAELASKHGVGALAPLGAPAQGPSAKAAAAVAADLARARGRSLVAAGARQPPAVHAIAAVMNAALGNAGRTVGYRPTALLDPDAGPARLAALAKEIQAGQVDTVVVTAWNPLHTAPADLRLRELFPKVKDSIVLAYRDDETVRAAGWRLAASHYLESWGDLRARDGTVSIVQPLIQPLFPSITEVELLAAFLDEGDRGAWRIVRDGWVARAGAQGFDGKWDGWLAAGVVSGTASAAEAPAPEAGRVAEAVRAVAVPAGGLEVSFTPSYKVLDGRHLENAWLQEFPDPITKQVWDNAAHFSQATATRLGITSGDVVELSFRGRKVSAAALVMPGHADEAVTLPLGWGQTVTGAVGNGTGFDAYLLRTVDAPWFATGLEVRRTGDTYKLATTQEHFQMMGRAIALSYDAPRFAHEKAELDEHRGPQPTIQTPIDYTHQDYRWGMAIDLSRCIGCGACTIACQAENNIPVVGKTQVLRSREMHWLRVDRYFEGPTEDPQTVSQPLACVHCEAAPCEYVCPVNATVHGDEGLNEMVYNRCVGTRYCSNNCPYKVRRFNWLDWHGDMPATLRMLQNPDVTVRARGVMEKCTYCVQRIERARITARSAGRKIGGDEVQSACQQACPTEAIVFGNLNDPSSAVSKRHADERRYDLLHELGTRPRTAYLVQLRNPNPDLA</sequence>
<dbReference type="SUPFAM" id="SSF50692">
    <property type="entry name" value="ADC-like"/>
    <property type="match status" value="1"/>
</dbReference>
<reference evidence="3" key="1">
    <citation type="journal article" date="2022" name="Int. J. Syst. Evol. Microbiol.">
        <title>Anaeromyxobacter oryzae sp. nov., Anaeromyxobacter diazotrophicus sp. nov. and Anaeromyxobacter paludicola sp. nov., isolated from paddy soils.</title>
        <authorList>
            <person name="Itoh H."/>
            <person name="Xu Z."/>
            <person name="Mise K."/>
            <person name="Masuda Y."/>
            <person name="Ushijima N."/>
            <person name="Hayakawa C."/>
            <person name="Shiratori Y."/>
            <person name="Senoo K."/>
        </authorList>
    </citation>
    <scope>NUCLEOTIDE SEQUENCE [LARGE SCALE GENOMIC DNA]</scope>
    <source>
        <strain evidence="3">Red232</strain>
    </source>
</reference>
<dbReference type="Gene3D" id="3.40.50.740">
    <property type="match status" value="1"/>
</dbReference>
<dbReference type="EMBL" id="AP025591">
    <property type="protein sequence ID" value="BDG04470.1"/>
    <property type="molecule type" value="Genomic_DNA"/>
</dbReference>
<dbReference type="CDD" id="cd02784">
    <property type="entry name" value="MopB_CT_PHLH"/>
    <property type="match status" value="1"/>
</dbReference>
<dbReference type="SUPFAM" id="SSF54862">
    <property type="entry name" value="4Fe-4S ferredoxins"/>
    <property type="match status" value="1"/>
</dbReference>
<organism evidence="2 3">
    <name type="scientific">Anaeromyxobacter oryzae</name>
    <dbReference type="NCBI Taxonomy" id="2918170"/>
    <lineage>
        <taxon>Bacteria</taxon>
        <taxon>Pseudomonadati</taxon>
        <taxon>Myxococcota</taxon>
        <taxon>Myxococcia</taxon>
        <taxon>Myxococcales</taxon>
        <taxon>Cystobacterineae</taxon>
        <taxon>Anaeromyxobacteraceae</taxon>
        <taxon>Anaeromyxobacter</taxon>
    </lineage>
</organism>
<feature type="domain" description="4Fe-4S ferredoxin-type" evidence="1">
    <location>
        <begin position="752"/>
        <end position="782"/>
    </location>
</feature>
<gene>
    <name evidence="2" type="ORF">AMOR_34660</name>
</gene>
<dbReference type="InterPro" id="IPR009010">
    <property type="entry name" value="Asp_de-COase-like_dom_sf"/>
</dbReference>
<dbReference type="Gene3D" id="3.30.2070.10">
    <property type="entry name" value="Formate dehydrogenase/DMSO reductase"/>
    <property type="match status" value="1"/>
</dbReference>
<dbReference type="Proteomes" id="UP001162891">
    <property type="component" value="Chromosome"/>
</dbReference>
<accession>A0ABN6MXR6</accession>
<keyword evidence="3" id="KW-1185">Reference proteome</keyword>
<dbReference type="Gene3D" id="2.20.25.90">
    <property type="entry name" value="ADC-like domains"/>
    <property type="match status" value="1"/>
</dbReference>
<dbReference type="RefSeq" id="WP_248352856.1">
    <property type="nucleotide sequence ID" value="NZ_AP025591.1"/>
</dbReference>
<evidence type="ECO:0000259" key="1">
    <source>
        <dbReference type="PROSITE" id="PS51379"/>
    </source>
</evidence>
<dbReference type="NCBIfam" id="TIGR04519">
    <property type="entry name" value="MoCo_extend_TAT"/>
    <property type="match status" value="1"/>
</dbReference>
<evidence type="ECO:0000313" key="2">
    <source>
        <dbReference type="EMBL" id="BDG04470.1"/>
    </source>
</evidence>
<dbReference type="SUPFAM" id="SSF53706">
    <property type="entry name" value="Formate dehydrogenase/DMSO reductase, domains 1-3"/>
    <property type="match status" value="1"/>
</dbReference>
<dbReference type="PANTHER" id="PTHR42783:SF3">
    <property type="entry name" value="GLUTAMATE SYNTHASE [NADPH] SMALL CHAIN-RELATED"/>
    <property type="match status" value="1"/>
</dbReference>
<feature type="domain" description="4Fe-4S ferredoxin-type" evidence="1">
    <location>
        <begin position="807"/>
        <end position="838"/>
    </location>
</feature>
<dbReference type="PROSITE" id="PS51379">
    <property type="entry name" value="4FE4S_FER_2"/>
    <property type="match status" value="3"/>
</dbReference>
<protein>
    <submittedName>
        <fullName evidence="2">Molybdopterin oxidoreductase</fullName>
    </submittedName>
</protein>
<name>A0ABN6MXR6_9BACT</name>
<dbReference type="Gene3D" id="3.40.228.10">
    <property type="entry name" value="Dimethylsulfoxide Reductase, domain 2"/>
    <property type="match status" value="1"/>
</dbReference>
<dbReference type="PANTHER" id="PTHR42783">
    <property type="entry name" value="GLUTAMATE SYNTHASE [NADPH] SMALL CHAIN"/>
    <property type="match status" value="1"/>
</dbReference>
<dbReference type="Pfam" id="PF12838">
    <property type="entry name" value="Fer4_7"/>
    <property type="match status" value="1"/>
</dbReference>
<dbReference type="Gene3D" id="3.30.70.20">
    <property type="match status" value="2"/>
</dbReference>
<proteinExistence type="predicted"/>
<feature type="domain" description="4Fe-4S ferredoxin-type" evidence="1">
    <location>
        <begin position="839"/>
        <end position="868"/>
    </location>
</feature>